<dbReference type="STRING" id="308853.SAMN05421752_12423"/>
<protein>
    <submittedName>
        <fullName evidence="1">Uncharacterized protein</fullName>
    </submittedName>
</protein>
<evidence type="ECO:0000313" key="2">
    <source>
        <dbReference type="Proteomes" id="UP000185936"/>
    </source>
</evidence>
<sequence>MTDDTYTDPDVADSIARDHLSKAFETHHTTTEHSELARFIRTATSIRAALIDDHQPEESDIREARHQLHQLDRRLNDLTALYDISEPYNTANTTTEPETGQLKTRIPDLSAVADQKGATYNCCLEYETTANETHRLELTVGPESTTLEKETPTTDGIERIDLADATIQLHAMATGPEDGESDE</sequence>
<dbReference type="Proteomes" id="UP000185936">
    <property type="component" value="Unassembled WGS sequence"/>
</dbReference>
<gene>
    <name evidence="1" type="ORF">SAMN05421752_12423</name>
</gene>
<accession>A0A1N7H4H6</accession>
<dbReference type="RefSeq" id="WP_076610801.1">
    <property type="nucleotide sequence ID" value="NZ_FTNR01000024.1"/>
</dbReference>
<evidence type="ECO:0000313" key="1">
    <source>
        <dbReference type="EMBL" id="SIS19744.1"/>
    </source>
</evidence>
<dbReference type="AlphaFoldDB" id="A0A1N7H4H6"/>
<dbReference type="OrthoDB" id="374275at2157"/>
<reference evidence="2" key="1">
    <citation type="submission" date="2017-01" db="EMBL/GenBank/DDBJ databases">
        <authorList>
            <person name="Varghese N."/>
            <person name="Submissions S."/>
        </authorList>
    </citation>
    <scope>NUCLEOTIDE SEQUENCE [LARGE SCALE GENOMIC DNA]</scope>
    <source>
        <strain evidence="2">type strain: HArc-</strain>
    </source>
</reference>
<organism evidence="1 2">
    <name type="scientific">Natronorubrum thiooxidans</name>
    <dbReference type="NCBI Taxonomy" id="308853"/>
    <lineage>
        <taxon>Archaea</taxon>
        <taxon>Methanobacteriati</taxon>
        <taxon>Methanobacteriota</taxon>
        <taxon>Stenosarchaea group</taxon>
        <taxon>Halobacteria</taxon>
        <taxon>Halobacteriales</taxon>
        <taxon>Natrialbaceae</taxon>
        <taxon>Natronorubrum</taxon>
    </lineage>
</organism>
<name>A0A1N7H4H6_9EURY</name>
<keyword evidence="2" id="KW-1185">Reference proteome</keyword>
<proteinExistence type="predicted"/>
<dbReference type="EMBL" id="FTNR01000024">
    <property type="protein sequence ID" value="SIS19744.1"/>
    <property type="molecule type" value="Genomic_DNA"/>
</dbReference>